<evidence type="ECO:0000256" key="5">
    <source>
        <dbReference type="SAM" id="Phobius"/>
    </source>
</evidence>
<dbReference type="InterPro" id="IPR036259">
    <property type="entry name" value="MFS_trans_sf"/>
</dbReference>
<organism evidence="6">
    <name type="scientific">freshwater metagenome</name>
    <dbReference type="NCBI Taxonomy" id="449393"/>
    <lineage>
        <taxon>unclassified sequences</taxon>
        <taxon>metagenomes</taxon>
        <taxon>ecological metagenomes</taxon>
    </lineage>
</organism>
<keyword evidence="3 5" id="KW-1133">Transmembrane helix</keyword>
<dbReference type="AlphaFoldDB" id="A0A6J6FJQ6"/>
<dbReference type="PANTHER" id="PTHR23501">
    <property type="entry name" value="MAJOR FACILITATOR SUPERFAMILY"/>
    <property type="match status" value="1"/>
</dbReference>
<evidence type="ECO:0000256" key="3">
    <source>
        <dbReference type="ARBA" id="ARBA00022989"/>
    </source>
</evidence>
<accession>A0A6J6FJQ6</accession>
<protein>
    <submittedName>
        <fullName evidence="6">Unannotated protein</fullName>
    </submittedName>
</protein>
<evidence type="ECO:0000256" key="4">
    <source>
        <dbReference type="ARBA" id="ARBA00023136"/>
    </source>
</evidence>
<reference evidence="6" key="1">
    <citation type="submission" date="2020-05" db="EMBL/GenBank/DDBJ databases">
        <authorList>
            <person name="Chiriac C."/>
            <person name="Salcher M."/>
            <person name="Ghai R."/>
            <person name="Kavagutti S V."/>
        </authorList>
    </citation>
    <scope>NUCLEOTIDE SEQUENCE</scope>
</reference>
<evidence type="ECO:0000256" key="1">
    <source>
        <dbReference type="ARBA" id="ARBA00004141"/>
    </source>
</evidence>
<keyword evidence="2 5" id="KW-0812">Transmembrane</keyword>
<sequence length="181" mass="18867">MLVIGVGIGLLMQTLSIASQNAVESKHIGVATSSSTFFRQIGGTLGTAVLFSVLFGRIPEALAEVFSRPETRDAIETALRNPDIANDPANEGIITLFSGAAKNPDSLSGALSGDTSFLNGASPELTAPFVEGFAASAQSVYIVAMVIAGISFVMSWFIKTQPLREKSAMEENLEAQAAAAL</sequence>
<dbReference type="SUPFAM" id="SSF103473">
    <property type="entry name" value="MFS general substrate transporter"/>
    <property type="match status" value="1"/>
</dbReference>
<proteinExistence type="predicted"/>
<name>A0A6J6FJQ6_9ZZZZ</name>
<dbReference type="GO" id="GO:0022857">
    <property type="term" value="F:transmembrane transporter activity"/>
    <property type="evidence" value="ECO:0007669"/>
    <property type="project" value="TreeGrafter"/>
</dbReference>
<dbReference type="GO" id="GO:0005886">
    <property type="term" value="C:plasma membrane"/>
    <property type="evidence" value="ECO:0007669"/>
    <property type="project" value="TreeGrafter"/>
</dbReference>
<keyword evidence="4 5" id="KW-0472">Membrane</keyword>
<comment type="subcellular location">
    <subcellularLocation>
        <location evidence="1">Membrane</location>
        <topology evidence="1">Multi-pass membrane protein</topology>
    </subcellularLocation>
</comment>
<dbReference type="EMBL" id="CAEZUE010000007">
    <property type="protein sequence ID" value="CAB4584668.1"/>
    <property type="molecule type" value="Genomic_DNA"/>
</dbReference>
<evidence type="ECO:0000313" key="6">
    <source>
        <dbReference type="EMBL" id="CAB4584668.1"/>
    </source>
</evidence>
<gene>
    <name evidence="6" type="ORF">UFOPK1788_00131</name>
</gene>
<dbReference type="PANTHER" id="PTHR23501:SF197">
    <property type="entry name" value="COMD"/>
    <property type="match status" value="1"/>
</dbReference>
<feature type="transmembrane region" description="Helical" evidence="5">
    <location>
        <begin position="140"/>
        <end position="158"/>
    </location>
</feature>
<evidence type="ECO:0000256" key="2">
    <source>
        <dbReference type="ARBA" id="ARBA00022692"/>
    </source>
</evidence>